<evidence type="ECO:0000256" key="1">
    <source>
        <dbReference type="ARBA" id="ARBA00006594"/>
    </source>
</evidence>
<dbReference type="SUPFAM" id="SSF53335">
    <property type="entry name" value="S-adenosyl-L-methionine-dependent methyltransferases"/>
    <property type="match status" value="1"/>
</dbReference>
<organism evidence="5 6">
    <name type="scientific">Lactobacillus phage LBR48</name>
    <dbReference type="NCBI Taxonomy" id="755164"/>
    <lineage>
        <taxon>Viruses</taxon>
        <taxon>Duplodnaviria</taxon>
        <taxon>Heunggongvirae</taxon>
        <taxon>Uroviricota</taxon>
        <taxon>Caudoviricetes</taxon>
        <taxon>Anamdongvirus</taxon>
        <taxon>Anamdongvirus LBR48</taxon>
    </lineage>
</organism>
<dbReference type="PANTHER" id="PTHR13370">
    <property type="entry name" value="RNA METHYLASE-RELATED"/>
    <property type="match status" value="1"/>
</dbReference>
<dbReference type="GO" id="GO:0032259">
    <property type="term" value="P:methylation"/>
    <property type="evidence" value="ECO:0007669"/>
    <property type="project" value="UniProtKB-KW"/>
</dbReference>
<dbReference type="EMBL" id="GU967410">
    <property type="protein sequence ID" value="ADF83450.1"/>
    <property type="molecule type" value="Genomic_DNA"/>
</dbReference>
<dbReference type="RefSeq" id="YP_009168575.1">
    <property type="nucleotide sequence ID" value="NC_027990.1"/>
</dbReference>
<dbReference type="InterPro" id="IPR029063">
    <property type="entry name" value="SAM-dependent_MTases_sf"/>
</dbReference>
<dbReference type="Pfam" id="PF01555">
    <property type="entry name" value="N6_N4_Mtase"/>
    <property type="match status" value="1"/>
</dbReference>
<dbReference type="PRINTS" id="PR00508">
    <property type="entry name" value="S21N4MTFRASE"/>
</dbReference>
<reference evidence="5 6" key="1">
    <citation type="journal article" date="2011" name="Arch. Virol.">
        <title>Complete nucleotide sequence of the temperate bacteriophage LBR48, a new member of the family Myoviridae.</title>
        <authorList>
            <person name="Jang S.H."/>
            <person name="Yoon B.H."/>
            <person name="Chang H.I."/>
        </authorList>
    </citation>
    <scope>NUCLEOTIDE SEQUENCE [LARGE SCALE GENOMIC DNA]</scope>
</reference>
<dbReference type="CDD" id="cd02440">
    <property type="entry name" value="AdoMet_MTases"/>
    <property type="match status" value="1"/>
</dbReference>
<dbReference type="KEGG" id="vg:26040523"/>
<evidence type="ECO:0000256" key="3">
    <source>
        <dbReference type="ARBA" id="ARBA00022679"/>
    </source>
</evidence>
<dbReference type="GO" id="GO:0008170">
    <property type="term" value="F:N-methyltransferase activity"/>
    <property type="evidence" value="ECO:0007669"/>
    <property type="project" value="InterPro"/>
</dbReference>
<proteinExistence type="inferred from homology"/>
<name>D6PSV9_9CAUD</name>
<dbReference type="GO" id="GO:0003677">
    <property type="term" value="F:DNA binding"/>
    <property type="evidence" value="ECO:0007669"/>
    <property type="project" value="InterPro"/>
</dbReference>
<evidence type="ECO:0000256" key="2">
    <source>
        <dbReference type="ARBA" id="ARBA00022603"/>
    </source>
</evidence>
<comment type="similarity">
    <text evidence="1">Belongs to the N(4)/N(6)-methyltransferase family.</text>
</comment>
<dbReference type="REBASE" id="36039">
    <property type="entry name" value="M.Lph48ORFBP"/>
</dbReference>
<feature type="domain" description="DNA methylase N-4/N-6" evidence="4">
    <location>
        <begin position="21"/>
        <end position="272"/>
    </location>
</feature>
<evidence type="ECO:0000259" key="4">
    <source>
        <dbReference type="Pfam" id="PF01555"/>
    </source>
</evidence>
<accession>D6PSV9</accession>
<keyword evidence="6" id="KW-1185">Reference proteome</keyword>
<protein>
    <submittedName>
        <fullName evidence="5">Putative DNA methylase</fullName>
    </submittedName>
</protein>
<keyword evidence="2 5" id="KW-0489">Methyltransferase</keyword>
<dbReference type="InterPro" id="IPR001091">
    <property type="entry name" value="RM_Methyltransferase"/>
</dbReference>
<dbReference type="OrthoDB" id="3832at10239"/>
<evidence type="ECO:0000313" key="5">
    <source>
        <dbReference type="EMBL" id="ADF83450.1"/>
    </source>
</evidence>
<evidence type="ECO:0000313" key="6">
    <source>
        <dbReference type="Proteomes" id="UP000002375"/>
    </source>
</evidence>
<dbReference type="InterPro" id="IPR002941">
    <property type="entry name" value="DNA_methylase_N4/N6"/>
</dbReference>
<dbReference type="InterPro" id="IPR002052">
    <property type="entry name" value="DNA_methylase_N6_adenine_CS"/>
</dbReference>
<dbReference type="PANTHER" id="PTHR13370:SF3">
    <property type="entry name" value="TRNA (GUANINE(10)-N2)-METHYLTRANSFERASE HOMOLOG"/>
    <property type="match status" value="1"/>
</dbReference>
<dbReference type="Proteomes" id="UP000002375">
    <property type="component" value="Segment"/>
</dbReference>
<dbReference type="GO" id="GO:0009007">
    <property type="term" value="F:site-specific DNA-methyltransferase (adenine-specific) activity"/>
    <property type="evidence" value="ECO:0007669"/>
    <property type="project" value="TreeGrafter"/>
</dbReference>
<sequence length="282" mass="32494">MINLQKGDCLELMKKLPDNSVDTIITDPPYEYLNHRLDRIFDEQAVFNEWDRIVKPKGLIVFFGRGESFHRWNCMLNGMGRKFKEEIIWEKNVSSTPFTAIGRNHETISILGGGKIRKVKVPYFNPEKPNFKKIEMDLKRLSSALKNPKEFSVISNYLKSKQIAFTEPYKSAHSITVSGKNLKKPYVSLSVMRQVEEGIREKDVINVKFNRLHFEHPTQKPVALMERLMNLTSDEGDTILDPFMGSGSTGIACKNLGRNFIGMEIDDEYFGVTQRRIKQAQK</sequence>
<dbReference type="GeneID" id="26040523"/>
<dbReference type="Gene3D" id="3.40.50.150">
    <property type="entry name" value="Vaccinia Virus protein VP39"/>
    <property type="match status" value="1"/>
</dbReference>
<keyword evidence="3" id="KW-0808">Transferase</keyword>
<dbReference type="PROSITE" id="PS00092">
    <property type="entry name" value="N6_MTASE"/>
    <property type="match status" value="1"/>
</dbReference>